<dbReference type="PANTHER" id="PTHR12934:SF11">
    <property type="entry name" value="LARGE RIBOSOMAL SUBUNIT PROTEIN UL15M"/>
    <property type="match status" value="1"/>
</dbReference>
<organism evidence="8 9">
    <name type="scientific">Acidilutibacter cellobiosedens</name>
    <dbReference type="NCBI Taxonomy" id="2507161"/>
    <lineage>
        <taxon>Bacteria</taxon>
        <taxon>Bacillati</taxon>
        <taxon>Bacillota</taxon>
        <taxon>Tissierellia</taxon>
        <taxon>Tissierellales</taxon>
        <taxon>Acidilutibacteraceae</taxon>
        <taxon>Acidilutibacter</taxon>
    </lineage>
</organism>
<dbReference type="GO" id="GO:0006412">
    <property type="term" value="P:translation"/>
    <property type="evidence" value="ECO:0007669"/>
    <property type="project" value="UniProtKB-UniRule"/>
</dbReference>
<evidence type="ECO:0000256" key="3">
    <source>
        <dbReference type="ARBA" id="ARBA00023274"/>
    </source>
</evidence>
<dbReference type="SUPFAM" id="SSF52080">
    <property type="entry name" value="Ribosomal proteins L15p and L18e"/>
    <property type="match status" value="1"/>
</dbReference>
<evidence type="ECO:0000313" key="9">
    <source>
        <dbReference type="Proteomes" id="UP000287969"/>
    </source>
</evidence>
<keyword evidence="4" id="KW-0694">RNA-binding</keyword>
<feature type="compositionally biased region" description="Gly residues" evidence="6">
    <location>
        <begin position="43"/>
        <end position="53"/>
    </location>
</feature>
<dbReference type="KEGG" id="spoa:EQM13_14310"/>
<dbReference type="EMBL" id="CP035282">
    <property type="protein sequence ID" value="QAT62654.1"/>
    <property type="molecule type" value="Genomic_DNA"/>
</dbReference>
<feature type="region of interest" description="Disordered" evidence="6">
    <location>
        <begin position="1"/>
        <end position="58"/>
    </location>
</feature>
<dbReference type="OrthoDB" id="9810293at2"/>
<gene>
    <name evidence="4" type="primary">rplO</name>
    <name evidence="8" type="ORF">EQM13_14310</name>
</gene>
<keyword evidence="9" id="KW-1185">Reference proteome</keyword>
<dbReference type="GO" id="GO:0019843">
    <property type="term" value="F:rRNA binding"/>
    <property type="evidence" value="ECO:0007669"/>
    <property type="project" value="UniProtKB-UniRule"/>
</dbReference>
<evidence type="ECO:0000256" key="5">
    <source>
        <dbReference type="RuleBase" id="RU003888"/>
    </source>
</evidence>
<dbReference type="InterPro" id="IPR036227">
    <property type="entry name" value="Ribosomal_uL15/eL18_sf"/>
</dbReference>
<dbReference type="InterPro" id="IPR021131">
    <property type="entry name" value="Ribosomal_uL15/eL18"/>
</dbReference>
<accession>A0A410QFQ0</accession>
<dbReference type="InterPro" id="IPR030878">
    <property type="entry name" value="Ribosomal_uL15"/>
</dbReference>
<evidence type="ECO:0000256" key="4">
    <source>
        <dbReference type="HAMAP-Rule" id="MF_01341"/>
    </source>
</evidence>
<dbReference type="InterPro" id="IPR005749">
    <property type="entry name" value="Ribosomal_uL15_bac-type"/>
</dbReference>
<dbReference type="Proteomes" id="UP000287969">
    <property type="component" value="Chromosome"/>
</dbReference>
<name>A0A410QFQ0_9FIRM</name>
<evidence type="ECO:0000313" key="8">
    <source>
        <dbReference type="EMBL" id="QAT62654.1"/>
    </source>
</evidence>
<evidence type="ECO:0000259" key="7">
    <source>
        <dbReference type="Pfam" id="PF00828"/>
    </source>
</evidence>
<keyword evidence="4" id="KW-0699">rRNA-binding</keyword>
<dbReference type="PROSITE" id="PS00475">
    <property type="entry name" value="RIBOSOMAL_L15"/>
    <property type="match status" value="1"/>
</dbReference>
<dbReference type="Pfam" id="PF00828">
    <property type="entry name" value="Ribosomal_L27A"/>
    <property type="match status" value="1"/>
</dbReference>
<dbReference type="GO" id="GO:0022625">
    <property type="term" value="C:cytosolic large ribosomal subunit"/>
    <property type="evidence" value="ECO:0007669"/>
    <property type="project" value="TreeGrafter"/>
</dbReference>
<dbReference type="InterPro" id="IPR001196">
    <property type="entry name" value="Ribosomal_uL15_CS"/>
</dbReference>
<dbReference type="RefSeq" id="WP_071140222.1">
    <property type="nucleotide sequence ID" value="NZ_CP035282.1"/>
</dbReference>
<proteinExistence type="inferred from homology"/>
<dbReference type="Gene3D" id="3.100.10.10">
    <property type="match status" value="1"/>
</dbReference>
<dbReference type="GO" id="GO:0003735">
    <property type="term" value="F:structural constituent of ribosome"/>
    <property type="evidence" value="ECO:0007669"/>
    <property type="project" value="InterPro"/>
</dbReference>
<keyword evidence="2 4" id="KW-0689">Ribosomal protein</keyword>
<protein>
    <recommendedName>
        <fullName evidence="4">Large ribosomal subunit protein uL15</fullName>
    </recommendedName>
</protein>
<evidence type="ECO:0000256" key="1">
    <source>
        <dbReference type="ARBA" id="ARBA00007320"/>
    </source>
</evidence>
<sequence>MKLHDLRPNEGGGSQKPKRVGRGTGSGHGKTSTRGHKGQNSRSGGGTRPGFEGGQMPLYRRLPKRGFTNIFAKEYAEINIEILNRFEDGAVVTPEVLISEGIVKNGKAKDGVKILGNGDLNKKLTVKAHKFSKTAAEKIEAAGGKVEVI</sequence>
<comment type="subunit">
    <text evidence="4">Part of the 50S ribosomal subunit.</text>
</comment>
<dbReference type="AlphaFoldDB" id="A0A410QFQ0"/>
<comment type="function">
    <text evidence="4">Binds to the 23S rRNA.</text>
</comment>
<dbReference type="PANTHER" id="PTHR12934">
    <property type="entry name" value="50S RIBOSOMAL PROTEIN L15"/>
    <property type="match status" value="1"/>
</dbReference>
<dbReference type="NCBIfam" id="TIGR01071">
    <property type="entry name" value="rplO_bact"/>
    <property type="match status" value="1"/>
</dbReference>
<comment type="similarity">
    <text evidence="1 4 5">Belongs to the universal ribosomal protein uL15 family.</text>
</comment>
<evidence type="ECO:0000256" key="2">
    <source>
        <dbReference type="ARBA" id="ARBA00022980"/>
    </source>
</evidence>
<keyword evidence="3 4" id="KW-0687">Ribonucleoprotein</keyword>
<feature type="domain" description="Large ribosomal subunit protein uL15/eL18" evidence="7">
    <location>
        <begin position="79"/>
        <end position="147"/>
    </location>
</feature>
<reference evidence="9" key="1">
    <citation type="submission" date="2019-01" db="EMBL/GenBank/DDBJ databases">
        <title>Draft genomes of a novel of Sporanaerobacter strains.</title>
        <authorList>
            <person name="Ma S."/>
        </authorList>
    </citation>
    <scope>NUCLEOTIDE SEQUENCE [LARGE SCALE GENOMIC DNA]</scope>
    <source>
        <strain evidence="9">NJN-17</strain>
    </source>
</reference>
<evidence type="ECO:0000256" key="6">
    <source>
        <dbReference type="SAM" id="MobiDB-lite"/>
    </source>
</evidence>
<dbReference type="HAMAP" id="MF_01341">
    <property type="entry name" value="Ribosomal_uL15"/>
    <property type="match status" value="1"/>
</dbReference>